<dbReference type="GO" id="GO:0016787">
    <property type="term" value="F:hydrolase activity"/>
    <property type="evidence" value="ECO:0007669"/>
    <property type="project" value="UniProtKB-KW"/>
</dbReference>
<dbReference type="SUPFAM" id="SSF51120">
    <property type="entry name" value="beta-Roll"/>
    <property type="match status" value="1"/>
</dbReference>
<dbReference type="SMART" id="SM00736">
    <property type="entry name" value="CADG"/>
    <property type="match status" value="1"/>
</dbReference>
<evidence type="ECO:0000256" key="4">
    <source>
        <dbReference type="ARBA" id="ARBA00022737"/>
    </source>
</evidence>
<dbReference type="InterPro" id="IPR006644">
    <property type="entry name" value="Cadg"/>
</dbReference>
<dbReference type="HOGENOM" id="CLU_296790_0_0_6"/>
<organism evidence="8 9">
    <name type="scientific">Methylomicrobium album BG8</name>
    <dbReference type="NCBI Taxonomy" id="686340"/>
    <lineage>
        <taxon>Bacteria</taxon>
        <taxon>Pseudomonadati</taxon>
        <taxon>Pseudomonadota</taxon>
        <taxon>Gammaproteobacteria</taxon>
        <taxon>Methylococcales</taxon>
        <taxon>Methylococcaceae</taxon>
        <taxon>Methylomicrobium</taxon>
    </lineage>
</organism>
<dbReference type="Gene3D" id="2.150.10.10">
    <property type="entry name" value="Serralysin-like metalloprotease, C-terminal"/>
    <property type="match status" value="1"/>
</dbReference>
<protein>
    <submittedName>
        <fullName evidence="8">Putative Ig domain-containing protein</fullName>
    </submittedName>
</protein>
<dbReference type="PANTHER" id="PTHR21559">
    <property type="entry name" value="DYSTROGLYCAN-RELATED"/>
    <property type="match status" value="1"/>
</dbReference>
<evidence type="ECO:0000259" key="7">
    <source>
        <dbReference type="SMART" id="SM00736"/>
    </source>
</evidence>
<dbReference type="EMBL" id="CM001475">
    <property type="protein sequence ID" value="EIC31437.1"/>
    <property type="molecule type" value="Genomic_DNA"/>
</dbReference>
<dbReference type="PRINTS" id="PR00313">
    <property type="entry name" value="CABNDNGRPT"/>
</dbReference>
<dbReference type="Pfam" id="PF08548">
    <property type="entry name" value="Peptidase_M10_C"/>
    <property type="match status" value="1"/>
</dbReference>
<evidence type="ECO:0000313" key="9">
    <source>
        <dbReference type="Proteomes" id="UP000005090"/>
    </source>
</evidence>
<keyword evidence="3" id="KW-0964">Secreted</keyword>
<dbReference type="InterPro" id="IPR023827">
    <property type="entry name" value="Peptidase_S8_Asp-AS"/>
</dbReference>
<dbReference type="SUPFAM" id="SSF49313">
    <property type="entry name" value="Cadherin-like"/>
    <property type="match status" value="1"/>
</dbReference>
<dbReference type="GO" id="GO:0043236">
    <property type="term" value="F:laminin binding"/>
    <property type="evidence" value="ECO:0007669"/>
    <property type="project" value="TreeGrafter"/>
</dbReference>
<dbReference type="GO" id="GO:0016011">
    <property type="term" value="C:dystroglycan complex"/>
    <property type="evidence" value="ECO:0007669"/>
    <property type="project" value="TreeGrafter"/>
</dbReference>
<keyword evidence="5" id="KW-0378">Hydrolase</keyword>
<reference evidence="8 9" key="1">
    <citation type="journal article" date="2013" name="Genome Announc.">
        <title>Genome Sequence of the Obligate Gammaproteobacterial Methanotroph Methylomicrobium album Strain BG8.</title>
        <authorList>
            <person name="Kits K.D."/>
            <person name="Kalyuzhnaya M.G."/>
            <person name="Klotz M.G."/>
            <person name="Jetten M.S."/>
            <person name="Op den Camp H.J."/>
            <person name="Vuilleumier S."/>
            <person name="Bringel F."/>
            <person name="Dispirito A.A."/>
            <person name="Murrell J.C."/>
            <person name="Bruce D."/>
            <person name="Cheng J.F."/>
            <person name="Copeland A."/>
            <person name="Goodwin L."/>
            <person name="Hauser L."/>
            <person name="Lajus A."/>
            <person name="Land M.L."/>
            <person name="Lapidus A."/>
            <person name="Lucas S."/>
            <person name="Medigue C."/>
            <person name="Pitluck S."/>
            <person name="Woyke T."/>
            <person name="Zeytun A."/>
            <person name="Stein L.Y."/>
        </authorList>
    </citation>
    <scope>NUCLEOTIDE SEQUENCE [LARGE SCALE GENOMIC DNA]</scope>
    <source>
        <strain evidence="8 9">BG8</strain>
    </source>
</reference>
<keyword evidence="4" id="KW-0677">Repeat</keyword>
<proteinExistence type="predicted"/>
<evidence type="ECO:0000256" key="2">
    <source>
        <dbReference type="ARBA" id="ARBA00004613"/>
    </source>
</evidence>
<dbReference type="RefSeq" id="WP_005374791.1">
    <property type="nucleotide sequence ID" value="NZ_CM001475.1"/>
</dbReference>
<dbReference type="Gene3D" id="2.60.120.380">
    <property type="match status" value="3"/>
</dbReference>
<dbReference type="AlphaFoldDB" id="H8GIC5"/>
<evidence type="ECO:0000256" key="6">
    <source>
        <dbReference type="ARBA" id="ARBA00022837"/>
    </source>
</evidence>
<dbReference type="STRING" id="686340.Metal_3794"/>
<dbReference type="Pfam" id="PF17963">
    <property type="entry name" value="Big_9"/>
    <property type="match status" value="1"/>
</dbReference>
<sequence length="1016" mass="103780">MSSLDPNYFVSIFGADGNAASGLGAAFMPATSGNYYISVSGTAEGDYALNLSESPDDYTNNPTTTGMIEVGGNATGILDIPDDQDWFKTTLSENTLYTMSVNYTEAGDQDVGWVFVYDENGVPVGVAGGSFMPSASGTYYLGVGGTAAGAYTLNLTSSPDDYTDNASTTGTAAVGESATGIINADGDRDWFQVTLNANQLYALSADYTAAGEQDTALVFVYDENGLPVGVSGSSFMPAVSGTYYLGISGTAPGGYTLNVEASPDDYTDNTTTTGTIEVGGSASGIFNLAGDQDWFKAALQANTLYAVTSDSGSAFFVIYDASGNIVGQTDAIGTKLGFMPAASGDYYIGIRSLTAGGNYTIDLAAVDDDYANNPTTAGVIDTGVVIDPNTPPTLEHALADQTAAEDSVFSYSVPEDSFADADAADTLSYAAAWVDGAGAPVGSGALPGWLAFDAESRTFTGTPGNGEVGQIHVKVTATDSQGASVAGTFTLTVTNVNDAPAADDVMVNDMENADSVKVTLQGSDVDSSVQYVVLSLPAHGTLYSDAALTAPVVVGVAFGGNELYFVPDANWNGSTAFDYKATDGALESAARTATINIAEVDVAPVANEVSVDGEEDAVSIAIQLSSNNNAAIYKAASLPQNGTLYQDAALTQAVAVDTPLAAAVLYFVPDHNWNGSSDFAYTATDGAAASEPKTVTIQVAPANDSPTGAVTISGQTSEGQTLTAGNTLADPDGLGVIGYQWLRNGDPISGANTSSYVIGQDDLGQSLSVQASYTDGAGTLESVLSNSLAILPAVNVTGQPVKGTLKGSDGGDVFDSAAAPGAKLAGGKGDDTYIVHDAGAKIKEAGKQGSDTVYSDVSYTLPNNVENLILTGTGNISGKGNASNNVLIGNAGDNILNGVKGNDTLTGGAGSDRFVFDTPLNAKKNVDTVTDFVSNEDKIALKASLFKKLGPSVEASEIWFKASGEAQGQKAYLVYDANTGVLAYDKDGSGKAAAVEIALIGVQVHEELQASDFVMI</sequence>
<comment type="subcellular location">
    <subcellularLocation>
        <location evidence="2">Secreted</location>
    </subcellularLocation>
</comment>
<comment type="cofactor">
    <cofactor evidence="1">
        <name>Ca(2+)</name>
        <dbReference type="ChEBI" id="CHEBI:29108"/>
    </cofactor>
</comment>
<keyword evidence="6" id="KW-0106">Calcium</keyword>
<evidence type="ECO:0000256" key="5">
    <source>
        <dbReference type="ARBA" id="ARBA00022801"/>
    </source>
</evidence>
<dbReference type="PANTHER" id="PTHR21559:SF21">
    <property type="entry name" value="DYSTROGLYCAN 1"/>
    <property type="match status" value="1"/>
</dbReference>
<dbReference type="InterPro" id="IPR013783">
    <property type="entry name" value="Ig-like_fold"/>
</dbReference>
<dbReference type="GO" id="GO:0005615">
    <property type="term" value="C:extracellular space"/>
    <property type="evidence" value="ECO:0007669"/>
    <property type="project" value="InterPro"/>
</dbReference>
<dbReference type="Proteomes" id="UP000005090">
    <property type="component" value="Chromosome"/>
</dbReference>
<name>H8GIC5_METAL</name>
<dbReference type="GO" id="GO:0005509">
    <property type="term" value="F:calcium ion binding"/>
    <property type="evidence" value="ECO:0007669"/>
    <property type="project" value="InterPro"/>
</dbReference>
<evidence type="ECO:0000256" key="1">
    <source>
        <dbReference type="ARBA" id="ARBA00001913"/>
    </source>
</evidence>
<evidence type="ECO:0000313" key="8">
    <source>
        <dbReference type="EMBL" id="EIC31437.1"/>
    </source>
</evidence>
<dbReference type="InterPro" id="IPR001343">
    <property type="entry name" value="Hemolysn_Ca-bd"/>
</dbReference>
<dbReference type="Gene3D" id="2.60.40.10">
    <property type="entry name" value="Immunoglobulins"/>
    <property type="match status" value="1"/>
</dbReference>
<keyword evidence="9" id="KW-1185">Reference proteome</keyword>
<gene>
    <name evidence="8" type="ORF">Metal_3794</name>
</gene>
<accession>H8GIC5</accession>
<feature type="domain" description="Dystroglycan-type cadherin-like" evidence="7">
    <location>
        <begin position="393"/>
        <end position="500"/>
    </location>
</feature>
<dbReference type="PROSITE" id="PS00136">
    <property type="entry name" value="SUBTILASE_ASP"/>
    <property type="match status" value="1"/>
</dbReference>
<dbReference type="InterPro" id="IPR011049">
    <property type="entry name" value="Serralysin-like_metalloprot_C"/>
</dbReference>
<dbReference type="eggNOG" id="COG2931">
    <property type="taxonomic scope" value="Bacteria"/>
</dbReference>
<dbReference type="Pfam" id="PF00353">
    <property type="entry name" value="HemolysinCabind"/>
    <property type="match status" value="1"/>
</dbReference>
<dbReference type="InterPro" id="IPR013858">
    <property type="entry name" value="Peptidase_M10B_C"/>
</dbReference>
<dbReference type="Gene3D" id="2.60.40.2700">
    <property type="match status" value="1"/>
</dbReference>
<dbReference type="InterPro" id="IPR015919">
    <property type="entry name" value="Cadherin-like_sf"/>
</dbReference>
<evidence type="ECO:0000256" key="3">
    <source>
        <dbReference type="ARBA" id="ARBA00022525"/>
    </source>
</evidence>
<dbReference type="Pfam" id="PF05345">
    <property type="entry name" value="He_PIG"/>
    <property type="match status" value="1"/>
</dbReference>